<organism evidence="2">
    <name type="scientific">Anopheles atroparvus</name>
    <name type="common">European mosquito</name>
    <dbReference type="NCBI Taxonomy" id="41427"/>
    <lineage>
        <taxon>Eukaryota</taxon>
        <taxon>Metazoa</taxon>
        <taxon>Ecdysozoa</taxon>
        <taxon>Arthropoda</taxon>
        <taxon>Hexapoda</taxon>
        <taxon>Insecta</taxon>
        <taxon>Pterygota</taxon>
        <taxon>Neoptera</taxon>
        <taxon>Endopterygota</taxon>
        <taxon>Diptera</taxon>
        <taxon>Nematocera</taxon>
        <taxon>Culicoidea</taxon>
        <taxon>Culicidae</taxon>
        <taxon>Anophelinae</taxon>
        <taxon>Anopheles</taxon>
    </lineage>
</organism>
<dbReference type="VEuPathDB" id="VectorBase:AATE007723"/>
<evidence type="ECO:0000313" key="2">
    <source>
        <dbReference type="EnsemblMetazoa" id="AATE007723-PA.1"/>
    </source>
</evidence>
<feature type="compositionally biased region" description="Low complexity" evidence="1">
    <location>
        <begin position="755"/>
        <end position="775"/>
    </location>
</feature>
<protein>
    <submittedName>
        <fullName evidence="2">Uncharacterized protein</fullName>
    </submittedName>
</protein>
<dbReference type="AlphaFoldDB" id="A0A182IY37"/>
<dbReference type="EnsemblMetazoa" id="AATE007723-RA">
    <property type="protein sequence ID" value="AATE007723-PA.1"/>
    <property type="gene ID" value="AATE007723"/>
</dbReference>
<feature type="region of interest" description="Disordered" evidence="1">
    <location>
        <begin position="736"/>
        <end position="804"/>
    </location>
</feature>
<feature type="compositionally biased region" description="Basic and acidic residues" evidence="1">
    <location>
        <begin position="51"/>
        <end position="61"/>
    </location>
</feature>
<feature type="region of interest" description="Disordered" evidence="1">
    <location>
        <begin position="906"/>
        <end position="932"/>
    </location>
</feature>
<name>A0A182IY37_ANOAO</name>
<reference evidence="2" key="1">
    <citation type="submission" date="2022-08" db="UniProtKB">
        <authorList>
            <consortium name="EnsemblMetazoa"/>
        </authorList>
    </citation>
    <scope>IDENTIFICATION</scope>
    <source>
        <strain evidence="2">EBRO</strain>
    </source>
</reference>
<feature type="region of interest" description="Disordered" evidence="1">
    <location>
        <begin position="1"/>
        <end position="61"/>
    </location>
</feature>
<evidence type="ECO:0000256" key="1">
    <source>
        <dbReference type="SAM" id="MobiDB-lite"/>
    </source>
</evidence>
<feature type="compositionally biased region" description="Basic and acidic residues" evidence="1">
    <location>
        <begin position="1"/>
        <end position="21"/>
    </location>
</feature>
<sequence>MKKRQSEKLKQLITKVNREQEQNGTNGDQQRDKPKESRKRKRSSGKSGEAGVKKERKDEKTQWIHHLLGPMVRRLTGNPNATYQQRYLHHATLQIPLQPNVLHEGNLFSHFENTASWTVNLPVPLHCTSAGLGPTVPDLMVRFMLVKDNYQRELKSLHKAYKRIESRHTLPGLDLRAVEKDDSIQNSAAVIYAALLDRDPDPYLLPKYGYDYHFTGGSMATIVEQEGSGILATLFTAVGASLEELEIIQLVPSKERDEFATGHVVNFCLTSTPGPILEITTDNEGRWVLVRKRHTVVALRQVPGLAETCTTSASDTEWRAVQHVFSAVPFASVCVVRPDSLGKRTLTVCTTDYRRRLRLWEIDGSADVKRKGDHKLPKIKPSLRAQGGTEGENWSAVRCIDGRSLIGCLDRQRIHLYSIRTDGEKCRESEKSVPDQKVESTLRLEFRGSSTTSRWTMPCERPCALEVAPAEGLIFIATCHKLLVAAVDASQKPGESQSSSTTLGINVLLIFAHNLQQRPVFISHQRHWGSARADAGSEDENEQHFLLFGSHLPMSYGVCSFEKSFVAESRLSIAPARPKYLTRHLPLHPPTFHDAYRLARARGFCLSAEEPLRQRFTTACQSGMALIPTGNGEEGSLHILLQTSGGDLLQQKMSIHSTTDAGDRRESVESARAHAEQAKVAKTLHRWHERLLQQGNGNPKPYKATNFRTFKKFRDILNYPEDDPSELKDWITRESSNKNRAKRRARVRASEPSRESSPARSISAASESSCSASVAGADYLDPKPPVAPNTAGGSGSSESATPPPWRQTIEELQQYKDVLAPAMLAVWGYGTVGATAPSARAIPEQIPTKLPPYQDVNERVGSWVATAVSNDRLRETEAGTQHDQMQVETPLDFQYTEPLLEPWQERNQTQENDPERPLPKPNNTVYDDPELNILSQAPAIPLSQAFERPAERQAATLARPAKKKYVKGF</sequence>
<accession>A0A182IY37</accession>
<proteinExistence type="predicted"/>